<reference evidence="2" key="1">
    <citation type="submission" date="2016-10" db="EMBL/GenBank/DDBJ databases">
        <authorList>
            <person name="Varghese N."/>
            <person name="Submissions S."/>
        </authorList>
    </citation>
    <scope>NUCLEOTIDE SEQUENCE [LARGE SCALE GENOMIC DNA]</scope>
    <source>
        <strain evidence="2">CGMCC 4.3530</strain>
    </source>
</reference>
<evidence type="ECO:0000313" key="2">
    <source>
        <dbReference type="Proteomes" id="UP000199529"/>
    </source>
</evidence>
<evidence type="ECO:0000313" key="1">
    <source>
        <dbReference type="EMBL" id="SDX71182.1"/>
    </source>
</evidence>
<dbReference type="RefSeq" id="WP_093266405.1">
    <property type="nucleotide sequence ID" value="NZ_FNOK01000014.1"/>
</dbReference>
<dbReference type="AlphaFoldDB" id="A0A1H3DXF5"/>
<protein>
    <submittedName>
        <fullName evidence="1">Uncharacterized protein</fullName>
    </submittedName>
</protein>
<dbReference type="Proteomes" id="UP000199529">
    <property type="component" value="Unassembled WGS sequence"/>
</dbReference>
<dbReference type="OrthoDB" id="3296590at2"/>
<sequence>MVESTTQTSAAAREIEVPPGALALCTLARIDYQNAVIAEFDGVADRTAEQWARAILEDQPPAMREAMTNRFGALGVRLGPIPSDDHVLGWQVRQRTPDQVLLGAGSTIGLLPEIVVQRADGALVFAYFNQRETDEARARWAAAEHMHVPAMLKLLQGAVDRFRSDR</sequence>
<name>A0A1H3DXF5_9PSEU</name>
<keyword evidence="2" id="KW-1185">Reference proteome</keyword>
<accession>A0A1H3DXF5</accession>
<gene>
    <name evidence="1" type="ORF">SAMN05216215_101413</name>
</gene>
<dbReference type="EMBL" id="FNOK01000014">
    <property type="protein sequence ID" value="SDX71182.1"/>
    <property type="molecule type" value="Genomic_DNA"/>
</dbReference>
<proteinExistence type="predicted"/>
<dbReference type="STRING" id="418495.SAMN05216215_101413"/>
<organism evidence="1 2">
    <name type="scientific">Saccharopolyspora shandongensis</name>
    <dbReference type="NCBI Taxonomy" id="418495"/>
    <lineage>
        <taxon>Bacteria</taxon>
        <taxon>Bacillati</taxon>
        <taxon>Actinomycetota</taxon>
        <taxon>Actinomycetes</taxon>
        <taxon>Pseudonocardiales</taxon>
        <taxon>Pseudonocardiaceae</taxon>
        <taxon>Saccharopolyspora</taxon>
    </lineage>
</organism>